<evidence type="ECO:0000256" key="1">
    <source>
        <dbReference type="SAM" id="MobiDB-lite"/>
    </source>
</evidence>
<feature type="region of interest" description="Disordered" evidence="1">
    <location>
        <begin position="48"/>
        <end position="196"/>
    </location>
</feature>
<keyword evidence="2" id="KW-0472">Membrane</keyword>
<dbReference type="EMBL" id="JAMZEB010000002">
    <property type="protein sequence ID" value="MCP2360270.1"/>
    <property type="molecule type" value="Genomic_DNA"/>
</dbReference>
<accession>A0A9X2GM25</accession>
<evidence type="ECO:0000256" key="2">
    <source>
        <dbReference type="SAM" id="Phobius"/>
    </source>
</evidence>
<feature type="transmembrane region" description="Helical" evidence="2">
    <location>
        <begin position="16"/>
        <end position="39"/>
    </location>
</feature>
<dbReference type="Proteomes" id="UP001139648">
    <property type="component" value="Unassembled WGS sequence"/>
</dbReference>
<dbReference type="RefSeq" id="WP_253748042.1">
    <property type="nucleotide sequence ID" value="NZ_BAABKA010000066.1"/>
</dbReference>
<gene>
    <name evidence="3" type="ORF">HD597_007290</name>
</gene>
<organism evidence="3 4">
    <name type="scientific">Nonomuraea thailandensis</name>
    <dbReference type="NCBI Taxonomy" id="1188745"/>
    <lineage>
        <taxon>Bacteria</taxon>
        <taxon>Bacillati</taxon>
        <taxon>Actinomycetota</taxon>
        <taxon>Actinomycetes</taxon>
        <taxon>Streptosporangiales</taxon>
        <taxon>Streptosporangiaceae</taxon>
        <taxon>Nonomuraea</taxon>
    </lineage>
</organism>
<dbReference type="AlphaFoldDB" id="A0A9X2GM25"/>
<proteinExistence type="predicted"/>
<evidence type="ECO:0000313" key="4">
    <source>
        <dbReference type="Proteomes" id="UP001139648"/>
    </source>
</evidence>
<name>A0A9X2GM25_9ACTN</name>
<feature type="compositionally biased region" description="Low complexity" evidence="1">
    <location>
        <begin position="73"/>
        <end position="121"/>
    </location>
</feature>
<evidence type="ECO:0000313" key="3">
    <source>
        <dbReference type="EMBL" id="MCP2360270.1"/>
    </source>
</evidence>
<keyword evidence="4" id="KW-1185">Reference proteome</keyword>
<keyword evidence="2" id="KW-1133">Transmembrane helix</keyword>
<comment type="caution">
    <text evidence="3">The sequence shown here is derived from an EMBL/GenBank/DDBJ whole genome shotgun (WGS) entry which is preliminary data.</text>
</comment>
<sequence length="196" mass="20058">MLNDHAEERRRHRRGLALRISTLLVGVLHLVLAAILIALPGSSPSLHPLPAPDADEETTAAPGTGRPVAATDPRSTSAPADPTTSTHPPTTPHAATRPSTAPQAATAPAPSTSQATPAPSRSRLRATGAVPPSEGVREASKIAPAIPPTIVNTRPPRPARTPAVAPSPEYAPPGQTREPPGRIRGSGPATPPGHNK</sequence>
<keyword evidence="2" id="KW-0812">Transmembrane</keyword>
<reference evidence="3" key="1">
    <citation type="submission" date="2022-06" db="EMBL/GenBank/DDBJ databases">
        <title>Sequencing the genomes of 1000 actinobacteria strains.</title>
        <authorList>
            <person name="Klenk H.-P."/>
        </authorList>
    </citation>
    <scope>NUCLEOTIDE SEQUENCE</scope>
    <source>
        <strain evidence="3">DSM 46694</strain>
    </source>
</reference>
<protein>
    <submittedName>
        <fullName evidence="3">Uncharacterized protein</fullName>
    </submittedName>
</protein>